<dbReference type="AlphaFoldDB" id="A0A8H2XJE4"/>
<evidence type="ECO:0000256" key="2">
    <source>
        <dbReference type="PIRSR" id="PIRSR006386-1"/>
    </source>
</evidence>
<name>A0A8H2XJE4_9AGAM</name>
<dbReference type="EC" id="2.5.1.18" evidence="1"/>
<proteinExistence type="inferred from homology"/>
<evidence type="ECO:0000313" key="4">
    <source>
        <dbReference type="EMBL" id="CAE6428130.1"/>
    </source>
</evidence>
<accession>A0A8H2XJE4</accession>
<dbReference type="PIRSF" id="PIRSF006386">
    <property type="entry name" value="HCCAis_GSTk"/>
    <property type="match status" value="1"/>
</dbReference>
<evidence type="ECO:0000256" key="1">
    <source>
        <dbReference type="PIRNR" id="PIRNR006386"/>
    </source>
</evidence>
<evidence type="ECO:0000259" key="3">
    <source>
        <dbReference type="Pfam" id="PF01323"/>
    </source>
</evidence>
<sequence>MSEPVNVKFYFDIASPFSYIGLERLFCHEKAWNLSIELCPIHLGTVLKSSENFPPFSSSSKKLKYMVMDIQRSARELQIPFNLQMNGPPASSFDNMAVLRALKTVLPREAFSQVIRELYAARFGNTTLPDDVFIYLTPAHIPQDMLDKAKFAVQTEDFKLMFEKEHADLVNNHGAFGVPWIIMQKPGESHLEYFWGSERMSSIAHWLGPNYEYSSKLEIKA</sequence>
<keyword evidence="1" id="KW-0808">Transferase</keyword>
<organism evidence="4 5">
    <name type="scientific">Rhizoctonia solani</name>
    <dbReference type="NCBI Taxonomy" id="456999"/>
    <lineage>
        <taxon>Eukaryota</taxon>
        <taxon>Fungi</taxon>
        <taxon>Dikarya</taxon>
        <taxon>Basidiomycota</taxon>
        <taxon>Agaricomycotina</taxon>
        <taxon>Agaricomycetes</taxon>
        <taxon>Cantharellales</taxon>
        <taxon>Ceratobasidiaceae</taxon>
        <taxon>Rhizoctonia</taxon>
    </lineage>
</organism>
<dbReference type="Pfam" id="PF01323">
    <property type="entry name" value="DSBA"/>
    <property type="match status" value="1"/>
</dbReference>
<dbReference type="InterPro" id="IPR051924">
    <property type="entry name" value="GST_Kappa/NadH"/>
</dbReference>
<feature type="active site" description="Nucleophile" evidence="2">
    <location>
        <position position="15"/>
    </location>
</feature>
<comment type="caution">
    <text evidence="4">The sequence shown here is derived from an EMBL/GenBank/DDBJ whole genome shotgun (WGS) entry which is preliminary data.</text>
</comment>
<reference evidence="4" key="1">
    <citation type="submission" date="2021-01" db="EMBL/GenBank/DDBJ databases">
        <authorList>
            <person name="Kaushik A."/>
        </authorList>
    </citation>
    <scope>NUCLEOTIDE SEQUENCE</scope>
    <source>
        <strain evidence="4">AG3-T5</strain>
    </source>
</reference>
<dbReference type="Gene3D" id="3.40.30.10">
    <property type="entry name" value="Glutaredoxin"/>
    <property type="match status" value="1"/>
</dbReference>
<comment type="catalytic activity">
    <reaction evidence="1">
        <text>RX + glutathione = an S-substituted glutathione + a halide anion + H(+)</text>
        <dbReference type="Rhea" id="RHEA:16437"/>
        <dbReference type="ChEBI" id="CHEBI:15378"/>
        <dbReference type="ChEBI" id="CHEBI:16042"/>
        <dbReference type="ChEBI" id="CHEBI:17792"/>
        <dbReference type="ChEBI" id="CHEBI:57925"/>
        <dbReference type="ChEBI" id="CHEBI:90779"/>
        <dbReference type="EC" id="2.5.1.18"/>
    </reaction>
</comment>
<dbReference type="GO" id="GO:0005739">
    <property type="term" value="C:mitochondrion"/>
    <property type="evidence" value="ECO:0007669"/>
    <property type="project" value="TreeGrafter"/>
</dbReference>
<comment type="similarity">
    <text evidence="1">Belongs to the GST superfamily. Kappa family.</text>
</comment>
<dbReference type="Proteomes" id="UP000663841">
    <property type="component" value="Unassembled WGS sequence"/>
</dbReference>
<gene>
    <name evidence="4" type="ORF">RDB_LOCUS60149</name>
</gene>
<dbReference type="GO" id="GO:0004364">
    <property type="term" value="F:glutathione transferase activity"/>
    <property type="evidence" value="ECO:0007669"/>
    <property type="project" value="UniProtKB-UniRule"/>
</dbReference>
<dbReference type="InterPro" id="IPR014440">
    <property type="entry name" value="HCCAis_GSTk"/>
</dbReference>
<protein>
    <recommendedName>
        <fullName evidence="1">Glutathione S-transferase kappa</fullName>
        <ecNumber evidence="1">2.5.1.18</ecNumber>
    </recommendedName>
</protein>
<dbReference type="GO" id="GO:0005777">
    <property type="term" value="C:peroxisome"/>
    <property type="evidence" value="ECO:0007669"/>
    <property type="project" value="TreeGrafter"/>
</dbReference>
<dbReference type="PANTHER" id="PTHR42943:SF2">
    <property type="entry name" value="GLUTATHIONE S-TRANSFERASE KAPPA 1"/>
    <property type="match status" value="1"/>
</dbReference>
<dbReference type="PANTHER" id="PTHR42943">
    <property type="entry name" value="GLUTATHIONE S-TRANSFERASE KAPPA"/>
    <property type="match status" value="1"/>
</dbReference>
<dbReference type="SUPFAM" id="SSF52833">
    <property type="entry name" value="Thioredoxin-like"/>
    <property type="match status" value="1"/>
</dbReference>
<feature type="domain" description="DSBA-like thioredoxin" evidence="3">
    <location>
        <begin position="7"/>
        <end position="205"/>
    </location>
</feature>
<evidence type="ECO:0000313" key="5">
    <source>
        <dbReference type="Proteomes" id="UP000663841"/>
    </source>
</evidence>
<dbReference type="InterPro" id="IPR036249">
    <property type="entry name" value="Thioredoxin-like_sf"/>
</dbReference>
<dbReference type="EMBL" id="CAJMWW010000082">
    <property type="protein sequence ID" value="CAE6428130.1"/>
    <property type="molecule type" value="Genomic_DNA"/>
</dbReference>
<dbReference type="InterPro" id="IPR001853">
    <property type="entry name" value="DSBA-like_thioredoxin_dom"/>
</dbReference>
<dbReference type="GO" id="GO:0004602">
    <property type="term" value="F:glutathione peroxidase activity"/>
    <property type="evidence" value="ECO:0007669"/>
    <property type="project" value="TreeGrafter"/>
</dbReference>
<dbReference type="GO" id="GO:0006749">
    <property type="term" value="P:glutathione metabolic process"/>
    <property type="evidence" value="ECO:0007669"/>
    <property type="project" value="TreeGrafter"/>
</dbReference>